<accession>E3N4N3</accession>
<protein>
    <submittedName>
        <fullName evidence="1">Uncharacterized protein</fullName>
    </submittedName>
</protein>
<dbReference type="Proteomes" id="UP000008281">
    <property type="component" value="Unassembled WGS sequence"/>
</dbReference>
<keyword evidence="2" id="KW-1185">Reference proteome</keyword>
<sequence>MGIKNRKKDHFELATGERQATSFWLEVNTMYYILDFCEAWDFLHLVFEGHQGNGYGSKLESAFPRLLAFEMERQELEDLDLIIL</sequence>
<dbReference type="HOGENOM" id="CLU_2529602_0_0_1"/>
<dbReference type="EMBL" id="DS268526">
    <property type="protein sequence ID" value="EFO85542.1"/>
    <property type="molecule type" value="Genomic_DNA"/>
</dbReference>
<reference evidence="1" key="1">
    <citation type="submission" date="2007-07" db="EMBL/GenBank/DDBJ databases">
        <title>PCAP assembly of the Caenorhabditis remanei genome.</title>
        <authorList>
            <consortium name="The Caenorhabditis remanei Sequencing Consortium"/>
            <person name="Wilson R.K."/>
        </authorList>
    </citation>
    <scope>NUCLEOTIDE SEQUENCE [LARGE SCALE GENOMIC DNA]</scope>
    <source>
        <strain evidence="1">PB4641</strain>
    </source>
</reference>
<proteinExistence type="predicted"/>
<evidence type="ECO:0000313" key="2">
    <source>
        <dbReference type="Proteomes" id="UP000008281"/>
    </source>
</evidence>
<gene>
    <name evidence="1" type="ORF">CRE_29125</name>
</gene>
<name>E3N4N3_CAERE</name>
<dbReference type="AlphaFoldDB" id="E3N4N3"/>
<evidence type="ECO:0000313" key="1">
    <source>
        <dbReference type="EMBL" id="EFO85542.1"/>
    </source>
</evidence>
<organism evidence="2">
    <name type="scientific">Caenorhabditis remanei</name>
    <name type="common">Caenorhabditis vulgaris</name>
    <dbReference type="NCBI Taxonomy" id="31234"/>
    <lineage>
        <taxon>Eukaryota</taxon>
        <taxon>Metazoa</taxon>
        <taxon>Ecdysozoa</taxon>
        <taxon>Nematoda</taxon>
        <taxon>Chromadorea</taxon>
        <taxon>Rhabditida</taxon>
        <taxon>Rhabditina</taxon>
        <taxon>Rhabditomorpha</taxon>
        <taxon>Rhabditoidea</taxon>
        <taxon>Rhabditidae</taxon>
        <taxon>Peloderinae</taxon>
        <taxon>Caenorhabditis</taxon>
    </lineage>
</organism>